<evidence type="ECO:0000313" key="2">
    <source>
        <dbReference type="Proteomes" id="UP001175226"/>
    </source>
</evidence>
<proteinExistence type="predicted"/>
<reference evidence="1" key="1">
    <citation type="submission" date="2023-06" db="EMBL/GenBank/DDBJ databases">
        <authorList>
            <consortium name="Lawrence Berkeley National Laboratory"/>
            <person name="Ahrendt S."/>
            <person name="Sahu N."/>
            <person name="Indic B."/>
            <person name="Wong-Bajracharya J."/>
            <person name="Merenyi Z."/>
            <person name="Ke H.-M."/>
            <person name="Monk M."/>
            <person name="Kocsube S."/>
            <person name="Drula E."/>
            <person name="Lipzen A."/>
            <person name="Balint B."/>
            <person name="Henrissat B."/>
            <person name="Andreopoulos B."/>
            <person name="Martin F.M."/>
            <person name="Harder C.B."/>
            <person name="Rigling D."/>
            <person name="Ford K.L."/>
            <person name="Foster G.D."/>
            <person name="Pangilinan J."/>
            <person name="Papanicolaou A."/>
            <person name="Barry K."/>
            <person name="LaButti K."/>
            <person name="Viragh M."/>
            <person name="Koriabine M."/>
            <person name="Yan M."/>
            <person name="Riley R."/>
            <person name="Champramary S."/>
            <person name="Plett K.L."/>
            <person name="Tsai I.J."/>
            <person name="Slot J."/>
            <person name="Sipos G."/>
            <person name="Plett J."/>
            <person name="Nagy L.G."/>
            <person name="Grigoriev I.V."/>
        </authorList>
    </citation>
    <scope>NUCLEOTIDE SEQUENCE</scope>
    <source>
        <strain evidence="1">FPL87.14</strain>
    </source>
</reference>
<keyword evidence="2" id="KW-1185">Reference proteome</keyword>
<name>A0AA39J383_9AGAR</name>
<organism evidence="1 2">
    <name type="scientific">Armillaria borealis</name>
    <dbReference type="NCBI Taxonomy" id="47425"/>
    <lineage>
        <taxon>Eukaryota</taxon>
        <taxon>Fungi</taxon>
        <taxon>Dikarya</taxon>
        <taxon>Basidiomycota</taxon>
        <taxon>Agaricomycotina</taxon>
        <taxon>Agaricomycetes</taxon>
        <taxon>Agaricomycetidae</taxon>
        <taxon>Agaricales</taxon>
        <taxon>Marasmiineae</taxon>
        <taxon>Physalacriaceae</taxon>
        <taxon>Armillaria</taxon>
    </lineage>
</organism>
<dbReference type="Proteomes" id="UP001175226">
    <property type="component" value="Unassembled WGS sequence"/>
</dbReference>
<accession>A0AA39J383</accession>
<sequence length="205" mass="22661">MSCPISPREGMPSSESCQLGMSEYAPLPQSAYSSSANYPLPKASFHRTTLECKFLPSLSRIMPPSVRLETPTGTSGEWSQIGICISSVRWHAFARVQVFRHSHLRLLRLSSLPKSRLAKSGGVVCSDTSMALVFTEEWGIRARLFMYSRRMSASVAALYLFCVGSKANCELDIYLATLAKNFRQLLEPVYLTAPNAHCSNGCGRK</sequence>
<dbReference type="EMBL" id="JAUEPT010000064">
    <property type="protein sequence ID" value="KAK0435310.1"/>
    <property type="molecule type" value="Genomic_DNA"/>
</dbReference>
<protein>
    <submittedName>
        <fullName evidence="1">Uncharacterized protein</fullName>
    </submittedName>
</protein>
<dbReference type="AlphaFoldDB" id="A0AA39J383"/>
<evidence type="ECO:0000313" key="1">
    <source>
        <dbReference type="EMBL" id="KAK0435310.1"/>
    </source>
</evidence>
<comment type="caution">
    <text evidence="1">The sequence shown here is derived from an EMBL/GenBank/DDBJ whole genome shotgun (WGS) entry which is preliminary data.</text>
</comment>
<gene>
    <name evidence="1" type="ORF">EV421DRAFT_1247466</name>
</gene>